<gene>
    <name evidence="2" type="ORF">MOMUL_27740</name>
</gene>
<protein>
    <recommendedName>
        <fullName evidence="1">DUF3786 domain-containing protein</fullName>
    </recommendedName>
</protein>
<evidence type="ECO:0000313" key="2">
    <source>
        <dbReference type="EMBL" id="KYH30900.1"/>
    </source>
</evidence>
<comment type="caution">
    <text evidence="2">The sequence shown here is derived from an EMBL/GenBank/DDBJ whole genome shotgun (WGS) entry which is preliminary data.</text>
</comment>
<dbReference type="Proteomes" id="UP000075670">
    <property type="component" value="Unassembled WGS sequence"/>
</dbReference>
<sequence>MKEDVVYLALPYNLDVTLDLARKELEQGNPREIAVNKGATWDREKKVLILPSLSDVFHISCPGGTISTSDGSSVDPRVQVLILHYLVGPAVARRGEWVSFKELPGGLIYQQPFYGRAVLPLVRTFGHDPAGLLQAARPLGGRPVNLGDAAVELYPFPSLPVRLVIWAGDDEIPPSGTILFDASAAAILATEDHAVLAEYLVKRLQGQARESK</sequence>
<reference evidence="2 3" key="1">
    <citation type="submission" date="2016-02" db="EMBL/GenBank/DDBJ databases">
        <title>Genome sequence of Moorella mulderi DSM 14980.</title>
        <authorList>
            <person name="Poehlein A."/>
            <person name="Daniel R."/>
        </authorList>
    </citation>
    <scope>NUCLEOTIDE SEQUENCE [LARGE SCALE GENOMIC DNA]</scope>
    <source>
        <strain evidence="2 3">DSM 14980</strain>
    </source>
</reference>
<dbReference type="RefSeq" id="WP_062285687.1">
    <property type="nucleotide sequence ID" value="NZ_LTBC01000018.1"/>
</dbReference>
<feature type="domain" description="DUF3786" evidence="1">
    <location>
        <begin position="30"/>
        <end position="203"/>
    </location>
</feature>
<dbReference type="EMBL" id="LTBC01000018">
    <property type="protein sequence ID" value="KYH30900.1"/>
    <property type="molecule type" value="Genomic_DNA"/>
</dbReference>
<dbReference type="AlphaFoldDB" id="A0A151ATM6"/>
<dbReference type="OrthoDB" id="159408at2"/>
<proteinExistence type="predicted"/>
<dbReference type="Pfam" id="PF12654">
    <property type="entry name" value="DUF3786"/>
    <property type="match status" value="1"/>
</dbReference>
<dbReference type="InterPro" id="IPR024264">
    <property type="entry name" value="DUF3786"/>
</dbReference>
<organism evidence="2 3">
    <name type="scientific">Moorella mulderi DSM 14980</name>
    <dbReference type="NCBI Taxonomy" id="1122241"/>
    <lineage>
        <taxon>Bacteria</taxon>
        <taxon>Bacillati</taxon>
        <taxon>Bacillota</taxon>
        <taxon>Clostridia</taxon>
        <taxon>Neomoorellales</taxon>
        <taxon>Neomoorellaceae</taxon>
        <taxon>Neomoorella</taxon>
    </lineage>
</organism>
<evidence type="ECO:0000259" key="1">
    <source>
        <dbReference type="Pfam" id="PF12654"/>
    </source>
</evidence>
<dbReference type="PATRIC" id="fig|1122241.3.peg.2950"/>
<keyword evidence="3" id="KW-1185">Reference proteome</keyword>
<evidence type="ECO:0000313" key="3">
    <source>
        <dbReference type="Proteomes" id="UP000075670"/>
    </source>
</evidence>
<name>A0A151ATM6_9FIRM</name>
<accession>A0A151ATM6</accession>